<gene>
    <name evidence="1" type="ORF">ESO86_00190</name>
</gene>
<evidence type="ECO:0000313" key="2">
    <source>
        <dbReference type="Proteomes" id="UP000292881"/>
    </source>
</evidence>
<dbReference type="Proteomes" id="UP000292881">
    <property type="component" value="Unassembled WGS sequence"/>
</dbReference>
<evidence type="ECO:0000313" key="1">
    <source>
        <dbReference type="EMBL" id="RXZ51930.1"/>
    </source>
</evidence>
<name>A0A4Q2JZ42_9MICO</name>
<organism evidence="1 2">
    <name type="scientific">Agromyces binzhouensis</name>
    <dbReference type="NCBI Taxonomy" id="1817495"/>
    <lineage>
        <taxon>Bacteria</taxon>
        <taxon>Bacillati</taxon>
        <taxon>Actinomycetota</taxon>
        <taxon>Actinomycetes</taxon>
        <taxon>Micrococcales</taxon>
        <taxon>Microbacteriaceae</taxon>
        <taxon>Agromyces</taxon>
    </lineage>
</organism>
<sequence>MAWPALAPGSWDLSFSDGLLVELDESFHFNRYRELTLQRPWAASLPWQNDYLEYSRRWERHSGTGGRRWSNDSAKRMFGRADADGVFGEFGAPRWKQRALYDAMKDAAAATGIVRLARVSIYDEVGGIRLDDILYRKADVPAETVAALVSERVAQP</sequence>
<dbReference type="Pfam" id="PF23913">
    <property type="entry name" value="DUF7255"/>
    <property type="match status" value="1"/>
</dbReference>
<reference evidence="1 2" key="1">
    <citation type="submission" date="2019-01" db="EMBL/GenBank/DDBJ databases">
        <authorList>
            <person name="Li J."/>
        </authorList>
    </citation>
    <scope>NUCLEOTIDE SEQUENCE [LARGE SCALE GENOMIC DNA]</scope>
    <source>
        <strain evidence="1 2">CGMCC 4.7180</strain>
    </source>
</reference>
<comment type="caution">
    <text evidence="1">The sequence shown here is derived from an EMBL/GenBank/DDBJ whole genome shotgun (WGS) entry which is preliminary data.</text>
</comment>
<keyword evidence="2" id="KW-1185">Reference proteome</keyword>
<dbReference type="OrthoDB" id="4619215at2"/>
<accession>A0A4Q2JZ42</accession>
<dbReference type="AlphaFoldDB" id="A0A4Q2JZ42"/>
<dbReference type="InterPro" id="IPR055679">
    <property type="entry name" value="DUF7255"/>
</dbReference>
<proteinExistence type="predicted"/>
<dbReference type="EMBL" id="SDPL01000001">
    <property type="protein sequence ID" value="RXZ51930.1"/>
    <property type="molecule type" value="Genomic_DNA"/>
</dbReference>
<protein>
    <submittedName>
        <fullName evidence="1">Uncharacterized protein</fullName>
    </submittedName>
</protein>